<dbReference type="InterPro" id="IPR012944">
    <property type="entry name" value="SusD_RagB_dom"/>
</dbReference>
<dbReference type="Pfam" id="PF07980">
    <property type="entry name" value="SusD_RagB"/>
    <property type="match status" value="1"/>
</dbReference>
<dbReference type="Pfam" id="PF14322">
    <property type="entry name" value="SusD-like_3"/>
    <property type="match status" value="1"/>
</dbReference>
<comment type="similarity">
    <text evidence="2">Belongs to the SusD family.</text>
</comment>
<evidence type="ECO:0000256" key="5">
    <source>
        <dbReference type="ARBA" id="ARBA00023237"/>
    </source>
</evidence>
<evidence type="ECO:0000313" key="8">
    <source>
        <dbReference type="EMBL" id="MBB4044603.1"/>
    </source>
</evidence>
<name>A0A840D810_9BACE</name>
<keyword evidence="9" id="KW-1185">Reference proteome</keyword>
<evidence type="ECO:0000259" key="6">
    <source>
        <dbReference type="Pfam" id="PF07980"/>
    </source>
</evidence>
<gene>
    <name evidence="8" type="ORF">GGR06_002398</name>
</gene>
<organism evidence="8 9">
    <name type="scientific">Bacteroides reticulotermitis</name>
    <dbReference type="NCBI Taxonomy" id="1133319"/>
    <lineage>
        <taxon>Bacteria</taxon>
        <taxon>Pseudomonadati</taxon>
        <taxon>Bacteroidota</taxon>
        <taxon>Bacteroidia</taxon>
        <taxon>Bacteroidales</taxon>
        <taxon>Bacteroidaceae</taxon>
        <taxon>Bacteroides</taxon>
    </lineage>
</organism>
<dbReference type="InterPro" id="IPR011990">
    <property type="entry name" value="TPR-like_helical_dom_sf"/>
</dbReference>
<keyword evidence="4" id="KW-0472">Membrane</keyword>
<dbReference type="RefSeq" id="WP_052517079.1">
    <property type="nucleotide sequence ID" value="NZ_JACIER010000009.1"/>
</dbReference>
<dbReference type="AlphaFoldDB" id="A0A840D810"/>
<evidence type="ECO:0000313" key="9">
    <source>
        <dbReference type="Proteomes" id="UP000560658"/>
    </source>
</evidence>
<feature type="domain" description="SusD-like N-terminal" evidence="7">
    <location>
        <begin position="80"/>
        <end position="247"/>
    </location>
</feature>
<evidence type="ECO:0008006" key="10">
    <source>
        <dbReference type="Google" id="ProtNLM"/>
    </source>
</evidence>
<protein>
    <recommendedName>
        <fullName evidence="10">RagB/SusD family nutrient uptake outer membrane protein</fullName>
    </recommendedName>
</protein>
<dbReference type="Gene3D" id="1.25.40.390">
    <property type="match status" value="1"/>
</dbReference>
<keyword evidence="3" id="KW-0732">Signal</keyword>
<dbReference type="SUPFAM" id="SSF48452">
    <property type="entry name" value="TPR-like"/>
    <property type="match status" value="1"/>
</dbReference>
<evidence type="ECO:0000256" key="3">
    <source>
        <dbReference type="ARBA" id="ARBA00022729"/>
    </source>
</evidence>
<dbReference type="EMBL" id="JACIER010000009">
    <property type="protein sequence ID" value="MBB4044603.1"/>
    <property type="molecule type" value="Genomic_DNA"/>
</dbReference>
<feature type="domain" description="RagB/SusD" evidence="6">
    <location>
        <begin position="360"/>
        <end position="448"/>
    </location>
</feature>
<dbReference type="GO" id="GO:0009279">
    <property type="term" value="C:cell outer membrane"/>
    <property type="evidence" value="ECO:0007669"/>
    <property type="project" value="UniProtKB-SubCell"/>
</dbReference>
<evidence type="ECO:0000256" key="4">
    <source>
        <dbReference type="ARBA" id="ARBA00023136"/>
    </source>
</evidence>
<reference evidence="8" key="1">
    <citation type="submission" date="2020-08" db="EMBL/GenBank/DDBJ databases">
        <title>Genomic Encyclopedia of Type Strains, Phase IV (KMG-IV): sequencing the most valuable type-strain genomes for metagenomic binning, comparative biology and taxonomic classification.</title>
        <authorList>
            <person name="Goeker M."/>
        </authorList>
    </citation>
    <scope>NUCLEOTIDE SEQUENCE [LARGE SCALE GENOMIC DNA]</scope>
    <source>
        <strain evidence="8">DSM 105720</strain>
    </source>
</reference>
<comment type="caution">
    <text evidence="8">The sequence shown here is derived from an EMBL/GenBank/DDBJ whole genome shotgun (WGS) entry which is preliminary data.</text>
</comment>
<accession>A0A840D810</accession>
<sequence>MKKEKSILKYALAIILFSLSSCESWINVTPTDRLSEEMLFDSKEGFVKALNGIYIELNTSQLYGQNLSVGAVDIMGQYYTYNGSSTHRFYKIAILDYSDSSEKALFDAMWKKCYNVIANCNTIIEKCEAPESPLTEPYASMIKGEAIALRAMLHFDMLRLFGPLTSELDKAGIPYQTSSKQEVTPLLSGTKVMERITADLKVAVDLLATSDPYLAEDKSLYSEVDVNNRQYRLNYFAAKALLARVYLWEGNKPKAYQTANEVIDEAQKGAKVIFPFVTNSAATSTSAPDRVFSSEVLFAAYNSLREKDIQSELFIPTLEPNYRFTFAGSLNSGRVDELYDDKNDYRYKIWATYNNNGSEVLYHRKFENVNSSSTLNYMVPMIRLSEMYLIAAECANTIEDASSYFNQLRNARNCISLKLTEDGLINALAAEYRKEMLGEGQIFFFYKRQRMVNIPNGDKASGTMNVDLAKYVIPLPDSETSERTNE</sequence>
<dbReference type="InterPro" id="IPR033985">
    <property type="entry name" value="SusD-like_N"/>
</dbReference>
<comment type="subcellular location">
    <subcellularLocation>
        <location evidence="1">Cell outer membrane</location>
    </subcellularLocation>
</comment>
<dbReference type="Proteomes" id="UP000560658">
    <property type="component" value="Unassembled WGS sequence"/>
</dbReference>
<proteinExistence type="inferred from homology"/>
<dbReference type="PROSITE" id="PS51257">
    <property type="entry name" value="PROKAR_LIPOPROTEIN"/>
    <property type="match status" value="1"/>
</dbReference>
<evidence type="ECO:0000256" key="2">
    <source>
        <dbReference type="ARBA" id="ARBA00006275"/>
    </source>
</evidence>
<evidence type="ECO:0000256" key="1">
    <source>
        <dbReference type="ARBA" id="ARBA00004442"/>
    </source>
</evidence>
<keyword evidence="5" id="KW-0998">Cell outer membrane</keyword>
<evidence type="ECO:0000259" key="7">
    <source>
        <dbReference type="Pfam" id="PF14322"/>
    </source>
</evidence>